<feature type="transmembrane region" description="Helical" evidence="1">
    <location>
        <begin position="7"/>
        <end position="28"/>
    </location>
</feature>
<keyword evidence="1" id="KW-0472">Membrane</keyword>
<evidence type="ECO:0000259" key="2">
    <source>
        <dbReference type="Pfam" id="PF09851"/>
    </source>
</evidence>
<name>A0A8U0IDQ0_9EURY</name>
<organism evidence="3 4">
    <name type="scientific">Halorussus gelatinilyticus</name>
    <dbReference type="NCBI Taxonomy" id="2937524"/>
    <lineage>
        <taxon>Archaea</taxon>
        <taxon>Methanobacteriati</taxon>
        <taxon>Methanobacteriota</taxon>
        <taxon>Stenosarchaea group</taxon>
        <taxon>Halobacteria</taxon>
        <taxon>Halobacteriales</taxon>
        <taxon>Haladaptataceae</taxon>
        <taxon>Halorussus</taxon>
    </lineage>
</organism>
<dbReference type="KEGG" id="haxz:M0R88_11095"/>
<dbReference type="AlphaFoldDB" id="A0A8U0IDQ0"/>
<proteinExistence type="predicted"/>
<dbReference type="EMBL" id="CP096658">
    <property type="protein sequence ID" value="UPV99072.1"/>
    <property type="molecule type" value="Genomic_DNA"/>
</dbReference>
<dbReference type="RefSeq" id="WP_248653576.1">
    <property type="nucleotide sequence ID" value="NZ_CP096658.1"/>
</dbReference>
<keyword evidence="1" id="KW-1133">Transmembrane helix</keyword>
<dbReference type="GeneID" id="72190408"/>
<feature type="transmembrane region" description="Helical" evidence="1">
    <location>
        <begin position="34"/>
        <end position="52"/>
    </location>
</feature>
<dbReference type="InterPro" id="IPR018649">
    <property type="entry name" value="SHOCT"/>
</dbReference>
<evidence type="ECO:0000313" key="3">
    <source>
        <dbReference type="EMBL" id="UPV99072.1"/>
    </source>
</evidence>
<dbReference type="Pfam" id="PF09851">
    <property type="entry name" value="SHOCT"/>
    <property type="match status" value="1"/>
</dbReference>
<accession>A0A8U0IDQ0</accession>
<gene>
    <name evidence="3" type="ORF">M0R88_11095</name>
</gene>
<keyword evidence="1" id="KW-0812">Transmembrane</keyword>
<sequence length="129" mass="14073">MSSNLPGLLSGLVAVATLPLGILVALFAGPKMAAVVFVVGWLLLVPTIALVGEEILPAVRESSDAENAENATPDPLAELKARYARGELTDEEFERRMSNLVETEDVTLDRDRDLDFEQVGKQKPERVRE</sequence>
<keyword evidence="4" id="KW-1185">Reference proteome</keyword>
<evidence type="ECO:0000256" key="1">
    <source>
        <dbReference type="SAM" id="Phobius"/>
    </source>
</evidence>
<dbReference type="Proteomes" id="UP000830434">
    <property type="component" value="Chromosome"/>
</dbReference>
<protein>
    <submittedName>
        <fullName evidence="3">SHOCT domain-containing protein</fullName>
    </submittedName>
</protein>
<feature type="domain" description="SHOCT" evidence="2">
    <location>
        <begin position="74"/>
        <end position="96"/>
    </location>
</feature>
<evidence type="ECO:0000313" key="4">
    <source>
        <dbReference type="Proteomes" id="UP000830434"/>
    </source>
</evidence>
<reference evidence="3" key="1">
    <citation type="submission" date="2022-04" db="EMBL/GenBank/DDBJ databases">
        <title>Diverse halophilic archaea isolated from saline environments.</title>
        <authorList>
            <person name="Cui H.-L."/>
        </authorList>
    </citation>
    <scope>NUCLEOTIDE SEQUENCE</scope>
    <source>
        <strain evidence="3">XZYJT40</strain>
    </source>
</reference>